<organism evidence="1 2">
    <name type="scientific">Caproiciproducens galactitolivorans</name>
    <dbReference type="NCBI Taxonomy" id="642589"/>
    <lineage>
        <taxon>Bacteria</taxon>
        <taxon>Bacillati</taxon>
        <taxon>Bacillota</taxon>
        <taxon>Clostridia</taxon>
        <taxon>Eubacteriales</taxon>
        <taxon>Acutalibacteraceae</taxon>
        <taxon>Caproiciproducens</taxon>
    </lineage>
</organism>
<gene>
    <name evidence="1" type="ORF">CAGA_18490</name>
</gene>
<accession>A0A4Z0Y868</accession>
<sequence>MLGFLADDFLDILFAFQPWHHDLMAAAGTADFKIHAGTEHKKGLATARMCFFHLQNVTRPDIHGTHPAFQFKF</sequence>
<comment type="caution">
    <text evidence="1">The sequence shown here is derived from an EMBL/GenBank/DDBJ whole genome shotgun (WGS) entry which is preliminary data.</text>
</comment>
<protein>
    <submittedName>
        <fullName evidence="1">Uncharacterized protein</fullName>
    </submittedName>
</protein>
<name>A0A4Z0Y868_9FIRM</name>
<proteinExistence type="predicted"/>
<dbReference type="EMBL" id="SRMQ01000008">
    <property type="protein sequence ID" value="TGJ76128.1"/>
    <property type="molecule type" value="Genomic_DNA"/>
</dbReference>
<evidence type="ECO:0000313" key="1">
    <source>
        <dbReference type="EMBL" id="TGJ76128.1"/>
    </source>
</evidence>
<evidence type="ECO:0000313" key="2">
    <source>
        <dbReference type="Proteomes" id="UP000297714"/>
    </source>
</evidence>
<reference evidence="1 2" key="1">
    <citation type="submission" date="2019-04" db="EMBL/GenBank/DDBJ databases">
        <authorList>
            <person name="Poehlein A."/>
            <person name="Bengelsdorf F.R."/>
            <person name="Duerre P."/>
            <person name="Daniel R."/>
        </authorList>
    </citation>
    <scope>NUCLEOTIDE SEQUENCE [LARGE SCALE GENOMIC DNA]</scope>
    <source>
        <strain evidence="1 2">BS-1</strain>
    </source>
</reference>
<keyword evidence="2" id="KW-1185">Reference proteome</keyword>
<dbReference type="AlphaFoldDB" id="A0A4Z0Y868"/>
<dbReference type="Proteomes" id="UP000297714">
    <property type="component" value="Unassembled WGS sequence"/>
</dbReference>